<protein>
    <submittedName>
        <fullName evidence="8">Putative ABC transport system permease protein</fullName>
    </submittedName>
</protein>
<evidence type="ECO:0000256" key="5">
    <source>
        <dbReference type="ARBA" id="ARBA00023136"/>
    </source>
</evidence>
<dbReference type="PIRSF" id="PIRSF018968">
    <property type="entry name" value="ABC_permease_BceB"/>
    <property type="match status" value="1"/>
</dbReference>
<keyword evidence="5 6" id="KW-0472">Membrane</keyword>
<proteinExistence type="inferred from homology"/>
<dbReference type="STRING" id="1027249.SAMN05216179_2823"/>
<feature type="transmembrane region" description="Helical" evidence="6">
    <location>
        <begin position="225"/>
        <end position="250"/>
    </location>
</feature>
<dbReference type="EMBL" id="FRCZ01000006">
    <property type="protein sequence ID" value="SHN26166.1"/>
    <property type="molecule type" value="Genomic_DNA"/>
</dbReference>
<sequence length="623" mass="70768">MTFPQFAYKNITRNLRAYLAFYLSSSFAVMIFFMFAMFIFHPALETGYMNNIAKKGMVFAEWVIFVFSILFVLYSVSAFLKTRKSEFGILTIQGASPKQLRLLITLENVFIGLASIVTGIIGGTVLAKLFFTAGSYIVEMEPLELYFPLKALGITIGVFLPLFVLISQFTLFIIHSEEVVSLLKGSVKPKREPKSSIPFSILGMMFLGGGFGLALFAGIDIGSAVIITVCTVIGTYLFYSQLSVWVLKLLKRNKKFYRKGTNLLWISDLMYRVKDNARLFFIVSIVSAVAFTATGTLATYKSMFTTEDSLYEMEFLSYSSNKDENEQLTYIQQQFEQKNIDYEQSKFKVIETGQGSSNYPVLVLSYKDGIKILPELKTSKLEEGKGVYFGQTEREGYTVLQDNTTDLQLNNQQMSIKLQSIEQPLLSLHDVLVVDENTFNLLKQGNELVTFYAFQFANSKENLDISQKIHDHIVGETYNPDARYSSKAIEYYQTVQLPSLSLFIGLFIGIIFFLAAGSFLYFRLFTDLYEERKKYKSLAKIGLSEKEMVKNANIQMAILFFLPFLLAIVETGFALQVLQREGGFSNVFQSGVITILGFLGLQLLYFIVIRSSYIKNLKEYVYR</sequence>
<dbReference type="GO" id="GO:0005886">
    <property type="term" value="C:plasma membrane"/>
    <property type="evidence" value="ECO:0007669"/>
    <property type="project" value="UniProtKB-SubCell"/>
</dbReference>
<feature type="transmembrane region" description="Helical" evidence="6">
    <location>
        <begin position="20"/>
        <end position="39"/>
    </location>
</feature>
<feature type="transmembrane region" description="Helical" evidence="6">
    <location>
        <begin position="195"/>
        <end position="219"/>
    </location>
</feature>
<keyword evidence="3 6" id="KW-0812">Transmembrane</keyword>
<feature type="transmembrane region" description="Helical" evidence="6">
    <location>
        <begin position="500"/>
        <end position="524"/>
    </location>
</feature>
<dbReference type="PANTHER" id="PTHR46795">
    <property type="entry name" value="ABC TRANSPORTER PERMEASE-RELATED-RELATED"/>
    <property type="match status" value="1"/>
</dbReference>
<evidence type="ECO:0000313" key="9">
    <source>
        <dbReference type="Proteomes" id="UP000184184"/>
    </source>
</evidence>
<keyword evidence="4 6" id="KW-1133">Transmembrane helix</keyword>
<dbReference type="InterPro" id="IPR052536">
    <property type="entry name" value="ABC-4_Integral_Memb_Prot"/>
</dbReference>
<feature type="transmembrane region" description="Helical" evidence="6">
    <location>
        <begin position="59"/>
        <end position="80"/>
    </location>
</feature>
<dbReference type="Pfam" id="PF02687">
    <property type="entry name" value="FtsX"/>
    <property type="match status" value="1"/>
</dbReference>
<keyword evidence="9" id="KW-1185">Reference proteome</keyword>
<evidence type="ECO:0000313" key="8">
    <source>
        <dbReference type="EMBL" id="SHN26166.1"/>
    </source>
</evidence>
<dbReference type="PANTHER" id="PTHR46795:SF2">
    <property type="entry name" value="ABC TRANSPORTER, PERMEASE PROTEIN"/>
    <property type="match status" value="1"/>
</dbReference>
<dbReference type="Proteomes" id="UP000184184">
    <property type="component" value="Unassembled WGS sequence"/>
</dbReference>
<feature type="domain" description="ABC3 transporter permease C-terminal" evidence="7">
    <location>
        <begin position="62"/>
        <end position="169"/>
    </location>
</feature>
<evidence type="ECO:0000256" key="2">
    <source>
        <dbReference type="ARBA" id="ARBA00022475"/>
    </source>
</evidence>
<dbReference type="GO" id="GO:0055085">
    <property type="term" value="P:transmembrane transport"/>
    <property type="evidence" value="ECO:0007669"/>
    <property type="project" value="UniProtKB-UniRule"/>
</dbReference>
<evidence type="ECO:0000256" key="6">
    <source>
        <dbReference type="PIRNR" id="PIRNR018968"/>
    </source>
</evidence>
<feature type="transmembrane region" description="Helical" evidence="6">
    <location>
        <begin position="556"/>
        <end position="575"/>
    </location>
</feature>
<feature type="transmembrane region" description="Helical" evidence="6">
    <location>
        <begin position="279"/>
        <end position="300"/>
    </location>
</feature>
<evidence type="ECO:0000259" key="7">
    <source>
        <dbReference type="Pfam" id="PF02687"/>
    </source>
</evidence>
<feature type="transmembrane region" description="Helical" evidence="6">
    <location>
        <begin position="109"/>
        <end position="131"/>
    </location>
</feature>
<organism evidence="8 9">
    <name type="scientific">Gracilibacillus kekensis</name>
    <dbReference type="NCBI Taxonomy" id="1027249"/>
    <lineage>
        <taxon>Bacteria</taxon>
        <taxon>Bacillati</taxon>
        <taxon>Bacillota</taxon>
        <taxon>Bacilli</taxon>
        <taxon>Bacillales</taxon>
        <taxon>Bacillaceae</taxon>
        <taxon>Gracilibacillus</taxon>
    </lineage>
</organism>
<evidence type="ECO:0000256" key="3">
    <source>
        <dbReference type="ARBA" id="ARBA00022692"/>
    </source>
</evidence>
<accession>A0A1M7Q6N6</accession>
<comment type="subcellular location">
    <subcellularLocation>
        <location evidence="1 6">Cell membrane</location>
        <topology evidence="1 6">Multi-pass membrane protein</topology>
    </subcellularLocation>
</comment>
<feature type="transmembrane region" description="Helical" evidence="6">
    <location>
        <begin position="151"/>
        <end position="174"/>
    </location>
</feature>
<keyword evidence="6" id="KW-0813">Transport</keyword>
<name>A0A1M7Q6N6_9BACI</name>
<reference evidence="8 9" key="1">
    <citation type="submission" date="2016-11" db="EMBL/GenBank/DDBJ databases">
        <authorList>
            <person name="Jaros S."/>
            <person name="Januszkiewicz K."/>
            <person name="Wedrychowicz H."/>
        </authorList>
    </citation>
    <scope>NUCLEOTIDE SEQUENCE [LARGE SCALE GENOMIC DNA]</scope>
    <source>
        <strain evidence="8 9">CGMCC 1.10681</strain>
    </source>
</reference>
<dbReference type="RefSeq" id="WP_073202504.1">
    <property type="nucleotide sequence ID" value="NZ_FRCZ01000006.1"/>
</dbReference>
<evidence type="ECO:0000256" key="4">
    <source>
        <dbReference type="ARBA" id="ARBA00022989"/>
    </source>
</evidence>
<dbReference type="InterPro" id="IPR027022">
    <property type="entry name" value="ABC_permease_BceB-typ"/>
</dbReference>
<dbReference type="OrthoDB" id="1937696at2"/>
<keyword evidence="2 6" id="KW-1003">Cell membrane</keyword>
<evidence type="ECO:0000256" key="1">
    <source>
        <dbReference type="ARBA" id="ARBA00004651"/>
    </source>
</evidence>
<comment type="similarity">
    <text evidence="6">Belongs to the ABC-4 integral membrane protein family.</text>
</comment>
<dbReference type="InterPro" id="IPR003838">
    <property type="entry name" value="ABC3_permease_C"/>
</dbReference>
<gene>
    <name evidence="8" type="ORF">SAMN05216179_2823</name>
</gene>
<dbReference type="AlphaFoldDB" id="A0A1M7Q6N6"/>
<feature type="transmembrane region" description="Helical" evidence="6">
    <location>
        <begin position="587"/>
        <end position="608"/>
    </location>
</feature>